<dbReference type="Pfam" id="PF00440">
    <property type="entry name" value="TetR_N"/>
    <property type="match status" value="1"/>
</dbReference>
<evidence type="ECO:0000256" key="1">
    <source>
        <dbReference type="ARBA" id="ARBA00023015"/>
    </source>
</evidence>
<dbReference type="RefSeq" id="WP_249772327.1">
    <property type="nucleotide sequence ID" value="NZ_CP097332.1"/>
</dbReference>
<evidence type="ECO:0000256" key="2">
    <source>
        <dbReference type="ARBA" id="ARBA00023125"/>
    </source>
</evidence>
<evidence type="ECO:0000256" key="3">
    <source>
        <dbReference type="ARBA" id="ARBA00023163"/>
    </source>
</evidence>
<feature type="domain" description="HTH tetR-type" evidence="5">
    <location>
        <begin position="17"/>
        <end position="76"/>
    </location>
</feature>
<evidence type="ECO:0000259" key="5">
    <source>
        <dbReference type="PROSITE" id="PS50977"/>
    </source>
</evidence>
<dbReference type="PANTHER" id="PTHR30055:SF234">
    <property type="entry name" value="HTH-TYPE TRANSCRIPTIONAL REGULATOR BETI"/>
    <property type="match status" value="1"/>
</dbReference>
<evidence type="ECO:0000313" key="7">
    <source>
        <dbReference type="Proteomes" id="UP001056336"/>
    </source>
</evidence>
<dbReference type="SUPFAM" id="SSF46689">
    <property type="entry name" value="Homeodomain-like"/>
    <property type="match status" value="1"/>
</dbReference>
<keyword evidence="3" id="KW-0804">Transcription</keyword>
<dbReference type="InterPro" id="IPR009057">
    <property type="entry name" value="Homeodomain-like_sf"/>
</dbReference>
<dbReference type="InterPro" id="IPR049445">
    <property type="entry name" value="TetR_SbtR-like_C"/>
</dbReference>
<proteinExistence type="predicted"/>
<sequence length="196" mass="21462">MSATDEVVAKPRRADAQRNYDALLKAASRVFAQRGLDASLEDVAKEAGVGIGTLYRNFPSREALVVAAYRTGVEQLTEAARTYLDEYSADKALELWMERFIGYVATKRGLAAVLKTAAETHTELFTYTRSILLGAIDMLLKAAAEAGVVRDDVAPDDLLRAIGGICMVSDQPGWEEQARRLLNLFMDGLRYGAVAR</sequence>
<dbReference type="Pfam" id="PF21597">
    <property type="entry name" value="TetR_C_43"/>
    <property type="match status" value="1"/>
</dbReference>
<reference evidence="6" key="2">
    <citation type="submission" date="2022-05" db="EMBL/GenBank/DDBJ databases">
        <authorList>
            <person name="Kim J.-S."/>
            <person name="Lee K."/>
            <person name="Suh M."/>
            <person name="Eom M."/>
            <person name="Kim J.-S."/>
            <person name="Kim D.-S."/>
            <person name="Ko S.-H."/>
            <person name="Shin Y."/>
            <person name="Lee J.-S."/>
        </authorList>
    </citation>
    <scope>NUCLEOTIDE SEQUENCE</scope>
    <source>
        <strain evidence="6">N237</strain>
    </source>
</reference>
<dbReference type="PROSITE" id="PS50977">
    <property type="entry name" value="HTH_TETR_2"/>
    <property type="match status" value="1"/>
</dbReference>
<dbReference type="PRINTS" id="PR00455">
    <property type="entry name" value="HTHTETR"/>
</dbReference>
<reference evidence="6" key="1">
    <citation type="journal article" date="2018" name="Int. J. Syst. Evol. Microbiol.">
        <title>Jatrophihabitans telluris sp. nov., isolated from sediment soil of lava forest wetlands and the emended description of the genus Jatrophihabitans.</title>
        <authorList>
            <person name="Lee K.C."/>
            <person name="Suh M.K."/>
            <person name="Eom M.K."/>
            <person name="Kim K.K."/>
            <person name="Kim J.S."/>
            <person name="Kim D.S."/>
            <person name="Ko S.H."/>
            <person name="Shin Y.K."/>
            <person name="Lee J.S."/>
        </authorList>
    </citation>
    <scope>NUCLEOTIDE SEQUENCE</scope>
    <source>
        <strain evidence="6">N237</strain>
    </source>
</reference>
<keyword evidence="2 4" id="KW-0238">DNA-binding</keyword>
<dbReference type="PANTHER" id="PTHR30055">
    <property type="entry name" value="HTH-TYPE TRANSCRIPTIONAL REGULATOR RUTR"/>
    <property type="match status" value="1"/>
</dbReference>
<dbReference type="Proteomes" id="UP001056336">
    <property type="component" value="Chromosome"/>
</dbReference>
<dbReference type="InterPro" id="IPR050109">
    <property type="entry name" value="HTH-type_TetR-like_transc_reg"/>
</dbReference>
<feature type="DNA-binding region" description="H-T-H motif" evidence="4">
    <location>
        <begin position="39"/>
        <end position="58"/>
    </location>
</feature>
<evidence type="ECO:0000256" key="4">
    <source>
        <dbReference type="PROSITE-ProRule" id="PRU00335"/>
    </source>
</evidence>
<dbReference type="SUPFAM" id="SSF48498">
    <property type="entry name" value="Tetracyclin repressor-like, C-terminal domain"/>
    <property type="match status" value="1"/>
</dbReference>
<dbReference type="Gene3D" id="1.10.357.10">
    <property type="entry name" value="Tetracycline Repressor, domain 2"/>
    <property type="match status" value="1"/>
</dbReference>
<organism evidence="6 7">
    <name type="scientific">Jatrophihabitans telluris</name>
    <dbReference type="NCBI Taxonomy" id="2038343"/>
    <lineage>
        <taxon>Bacteria</taxon>
        <taxon>Bacillati</taxon>
        <taxon>Actinomycetota</taxon>
        <taxon>Actinomycetes</taxon>
        <taxon>Jatrophihabitantales</taxon>
        <taxon>Jatrophihabitantaceae</taxon>
        <taxon>Jatrophihabitans</taxon>
    </lineage>
</organism>
<dbReference type="InterPro" id="IPR001647">
    <property type="entry name" value="HTH_TetR"/>
</dbReference>
<accession>A0ABY4R047</accession>
<evidence type="ECO:0000313" key="6">
    <source>
        <dbReference type="EMBL" id="UQX88641.1"/>
    </source>
</evidence>
<protein>
    <submittedName>
        <fullName evidence="6">TetR/AcrR family transcriptional regulator</fullName>
    </submittedName>
</protein>
<gene>
    <name evidence="6" type="ORF">M6D93_01245</name>
</gene>
<keyword evidence="1" id="KW-0805">Transcription regulation</keyword>
<keyword evidence="7" id="KW-1185">Reference proteome</keyword>
<name>A0ABY4R047_9ACTN</name>
<dbReference type="InterPro" id="IPR036271">
    <property type="entry name" value="Tet_transcr_reg_TetR-rel_C_sf"/>
</dbReference>
<dbReference type="EMBL" id="CP097332">
    <property type="protein sequence ID" value="UQX88641.1"/>
    <property type="molecule type" value="Genomic_DNA"/>
</dbReference>